<feature type="region of interest" description="Disordered" evidence="1">
    <location>
        <begin position="1603"/>
        <end position="1641"/>
    </location>
</feature>
<feature type="compositionally biased region" description="Polar residues" evidence="1">
    <location>
        <begin position="2857"/>
        <end position="2872"/>
    </location>
</feature>
<feature type="domain" description="DUF11" evidence="2">
    <location>
        <begin position="3008"/>
        <end position="3121"/>
    </location>
</feature>
<reference evidence="3 4" key="2">
    <citation type="journal article" date="2010" name="Stand. Genomic Sci.">
        <title>Complete genome sequence of Sebaldella termitidis type strain (NCTC 11300).</title>
        <authorList>
            <person name="Harmon-Smith M."/>
            <person name="Celia L."/>
            <person name="Chertkov O."/>
            <person name="Lapidus A."/>
            <person name="Copeland A."/>
            <person name="Glavina Del Rio T."/>
            <person name="Nolan M."/>
            <person name="Lucas S."/>
            <person name="Tice H."/>
            <person name="Cheng J.F."/>
            <person name="Han C."/>
            <person name="Detter J.C."/>
            <person name="Bruce D."/>
            <person name="Goodwin L."/>
            <person name="Pitluck S."/>
            <person name="Pati A."/>
            <person name="Liolios K."/>
            <person name="Ivanova N."/>
            <person name="Mavromatis K."/>
            <person name="Mikhailova N."/>
            <person name="Chen A."/>
            <person name="Palaniappan K."/>
            <person name="Land M."/>
            <person name="Hauser L."/>
            <person name="Chang Y.J."/>
            <person name="Jeffries C.D."/>
            <person name="Brettin T."/>
            <person name="Goker M."/>
            <person name="Beck B."/>
            <person name="Bristow J."/>
            <person name="Eisen J.A."/>
            <person name="Markowitz V."/>
            <person name="Hugenholtz P."/>
            <person name="Kyrpides N.C."/>
            <person name="Klenk H.P."/>
            <person name="Chen F."/>
        </authorList>
    </citation>
    <scope>NUCLEOTIDE SEQUENCE [LARGE SCALE GENOMIC DNA]</scope>
    <source>
        <strain evidence="4">ATCC 33386 / NCTC 11300</strain>
    </source>
</reference>
<feature type="domain" description="DUF11" evidence="2">
    <location>
        <begin position="3555"/>
        <end position="3668"/>
    </location>
</feature>
<feature type="region of interest" description="Disordered" evidence="1">
    <location>
        <begin position="4070"/>
        <end position="4090"/>
    </location>
</feature>
<dbReference type="eggNOG" id="COG1361">
    <property type="taxonomic scope" value="Bacteria"/>
</dbReference>
<evidence type="ECO:0000313" key="3">
    <source>
        <dbReference type="EMBL" id="ACZ07928.1"/>
    </source>
</evidence>
<feature type="domain" description="DUF11" evidence="2">
    <location>
        <begin position="2595"/>
        <end position="2709"/>
    </location>
</feature>
<dbReference type="STRING" id="526218.Sterm_1060"/>
<evidence type="ECO:0000313" key="4">
    <source>
        <dbReference type="Proteomes" id="UP000000845"/>
    </source>
</evidence>
<feature type="domain" description="DUF11" evidence="2">
    <location>
        <begin position="2721"/>
        <end position="2846"/>
    </location>
</feature>
<dbReference type="RefSeq" id="WP_012860524.1">
    <property type="nucleotide sequence ID" value="NC_013517.1"/>
</dbReference>
<feature type="region of interest" description="Disordered" evidence="1">
    <location>
        <begin position="2151"/>
        <end position="2173"/>
    </location>
</feature>
<evidence type="ECO:0000259" key="2">
    <source>
        <dbReference type="Pfam" id="PF01345"/>
    </source>
</evidence>
<dbReference type="EMBL" id="CP001739">
    <property type="protein sequence ID" value="ACZ07928.1"/>
    <property type="molecule type" value="Genomic_DNA"/>
</dbReference>
<dbReference type="eggNOG" id="COG1470">
    <property type="taxonomic scope" value="Bacteria"/>
</dbReference>
<feature type="compositionally biased region" description="Polar residues" evidence="1">
    <location>
        <begin position="3658"/>
        <end position="3667"/>
    </location>
</feature>
<feature type="domain" description="DUF11" evidence="2">
    <location>
        <begin position="1500"/>
        <end position="1613"/>
    </location>
</feature>
<dbReference type="PANTHER" id="PTHR34819:SF3">
    <property type="entry name" value="CELL SURFACE PROTEIN"/>
    <property type="match status" value="1"/>
</dbReference>
<feature type="compositionally biased region" description="Polar residues" evidence="1">
    <location>
        <begin position="3131"/>
        <end position="3146"/>
    </location>
</feature>
<proteinExistence type="predicted"/>
<protein>
    <submittedName>
        <fullName evidence="3">Conserved repeat domain protein</fullName>
    </submittedName>
</protein>
<keyword evidence="4" id="KW-1185">Reference proteome</keyword>
<feature type="region of interest" description="Disordered" evidence="1">
    <location>
        <begin position="2971"/>
        <end position="2996"/>
    </location>
</feature>
<feature type="region of interest" description="Disordered" evidence="1">
    <location>
        <begin position="3796"/>
        <end position="3832"/>
    </location>
</feature>
<feature type="region of interest" description="Disordered" evidence="1">
    <location>
        <begin position="3248"/>
        <end position="3269"/>
    </location>
</feature>
<feature type="region of interest" description="Disordered" evidence="1">
    <location>
        <begin position="2560"/>
        <end position="2600"/>
    </location>
</feature>
<dbReference type="Proteomes" id="UP000000845">
    <property type="component" value="Chromosome"/>
</dbReference>
<feature type="region of interest" description="Disordered" evidence="1">
    <location>
        <begin position="3106"/>
        <end position="3146"/>
    </location>
</feature>
<feature type="compositionally biased region" description="Polar residues" evidence="1">
    <location>
        <begin position="2722"/>
        <end position="2735"/>
    </location>
</feature>
<feature type="region of interest" description="Disordered" evidence="1">
    <location>
        <begin position="2422"/>
        <end position="2463"/>
    </location>
</feature>
<feature type="domain" description="DUF11" evidence="2">
    <location>
        <begin position="2869"/>
        <end position="2983"/>
    </location>
</feature>
<feature type="domain" description="DUF11" evidence="2">
    <location>
        <begin position="2185"/>
        <end position="2298"/>
    </location>
</feature>
<feature type="region of interest" description="Disordered" evidence="1">
    <location>
        <begin position="2288"/>
        <end position="2310"/>
    </location>
</feature>
<feature type="region of interest" description="Disordered" evidence="1">
    <location>
        <begin position="2832"/>
        <end position="2872"/>
    </location>
</feature>
<feature type="compositionally biased region" description="Polar residues" evidence="1">
    <location>
        <begin position="1624"/>
        <end position="1641"/>
    </location>
</feature>
<feature type="compositionally biased region" description="Polar residues" evidence="1">
    <location>
        <begin position="2583"/>
        <end position="2600"/>
    </location>
</feature>
<feature type="domain" description="DUF11" evidence="2">
    <location>
        <begin position="3143"/>
        <end position="3258"/>
    </location>
</feature>
<accession>D1AFP3</accession>
<feature type="region of interest" description="Disordered" evidence="1">
    <location>
        <begin position="2012"/>
        <end position="2037"/>
    </location>
</feature>
<feature type="region of interest" description="Disordered" evidence="1">
    <location>
        <begin position="1462"/>
        <end position="1488"/>
    </location>
</feature>
<feature type="compositionally biased region" description="Polar residues" evidence="1">
    <location>
        <begin position="3384"/>
        <end position="3393"/>
    </location>
</feature>
<dbReference type="PANTHER" id="PTHR34819">
    <property type="entry name" value="LARGE CYSTEINE-RICH PERIPLASMIC PROTEIN OMCB"/>
    <property type="match status" value="1"/>
</dbReference>
<organism evidence="3 4">
    <name type="scientific">Sebaldella termitidis (strain ATCC 33386 / NCTC 11300)</name>
    <dbReference type="NCBI Taxonomy" id="526218"/>
    <lineage>
        <taxon>Bacteria</taxon>
        <taxon>Fusobacteriati</taxon>
        <taxon>Fusobacteriota</taxon>
        <taxon>Fusobacteriia</taxon>
        <taxon>Fusobacteriales</taxon>
        <taxon>Leptotrichiaceae</taxon>
        <taxon>Sebaldella</taxon>
    </lineage>
</organism>
<dbReference type="InterPro" id="IPR001434">
    <property type="entry name" value="OmcB-like_DUF11"/>
</dbReference>
<dbReference type="HOGENOM" id="CLU_223399_0_0_0"/>
<name>D1AFP3_SEBTE</name>
<dbReference type="InterPro" id="IPR013783">
    <property type="entry name" value="Ig-like_fold"/>
</dbReference>
<dbReference type="InterPro" id="IPR047589">
    <property type="entry name" value="DUF11_rpt"/>
</dbReference>
<dbReference type="SMART" id="SM00710">
    <property type="entry name" value="PbH1"/>
    <property type="match status" value="14"/>
</dbReference>
<feature type="compositionally biased region" description="Polar residues" evidence="1">
    <location>
        <begin position="1898"/>
        <end position="1913"/>
    </location>
</feature>
<dbReference type="InterPro" id="IPR051172">
    <property type="entry name" value="Chlamydia_OmcB"/>
</dbReference>
<feature type="region of interest" description="Disordered" evidence="1">
    <location>
        <begin position="2692"/>
        <end position="2735"/>
    </location>
</feature>
<feature type="compositionally biased region" description="Polar residues" evidence="1">
    <location>
        <begin position="2446"/>
        <end position="2463"/>
    </location>
</feature>
<dbReference type="KEGG" id="str:Sterm_1060"/>
<dbReference type="Gene3D" id="2.60.40.740">
    <property type="match status" value="17"/>
</dbReference>
<feature type="domain" description="DUF11" evidence="2">
    <location>
        <begin position="1092"/>
        <end position="1214"/>
    </location>
</feature>
<dbReference type="Gene3D" id="2.60.40.10">
    <property type="entry name" value="Immunoglobulins"/>
    <property type="match status" value="1"/>
</dbReference>
<feature type="compositionally biased region" description="Basic and acidic residues" evidence="1">
    <location>
        <begin position="2711"/>
        <end position="2720"/>
    </location>
</feature>
<feature type="region of interest" description="Disordered" evidence="1">
    <location>
        <begin position="3658"/>
        <end position="3681"/>
    </location>
</feature>
<feature type="region of interest" description="Disordered" evidence="1">
    <location>
        <begin position="1873"/>
        <end position="1915"/>
    </location>
</feature>
<feature type="domain" description="DUF11" evidence="2">
    <location>
        <begin position="2458"/>
        <end position="2572"/>
    </location>
</feature>
<feature type="compositionally biased region" description="Polar residues" evidence="1">
    <location>
        <begin position="3816"/>
        <end position="3832"/>
    </location>
</feature>
<feature type="domain" description="DUF11" evidence="2">
    <location>
        <begin position="4508"/>
        <end position="4625"/>
    </location>
</feature>
<feature type="domain" description="DUF11" evidence="2">
    <location>
        <begin position="3417"/>
        <end position="3531"/>
    </location>
</feature>
<feature type="region of interest" description="Disordered" evidence="1">
    <location>
        <begin position="1740"/>
        <end position="1762"/>
    </location>
</feature>
<gene>
    <name evidence="3" type="ordered locus">Sterm_1060</name>
</gene>
<reference evidence="4" key="1">
    <citation type="submission" date="2009-09" db="EMBL/GenBank/DDBJ databases">
        <title>The complete chromosome of Sebaldella termitidis ATCC 33386.</title>
        <authorList>
            <consortium name="US DOE Joint Genome Institute (JGI-PGF)"/>
            <person name="Lucas S."/>
            <person name="Copeland A."/>
            <person name="Lapidus A."/>
            <person name="Glavina del Rio T."/>
            <person name="Dalin E."/>
            <person name="Tice H."/>
            <person name="Bruce D."/>
            <person name="Goodwin L."/>
            <person name="Pitluck S."/>
            <person name="Kyrpides N."/>
            <person name="Mavromatis K."/>
            <person name="Ivanova N."/>
            <person name="Mikhailova N."/>
            <person name="Sims D."/>
            <person name="Meincke L."/>
            <person name="Brettin T."/>
            <person name="Detter J.C."/>
            <person name="Han C."/>
            <person name="Larimer F."/>
            <person name="Land M."/>
            <person name="Hauser L."/>
            <person name="Markowitz V."/>
            <person name="Cheng J.F."/>
            <person name="Hugenholtz P."/>
            <person name="Woyke T."/>
            <person name="Wu D."/>
            <person name="Eisen J.A."/>
        </authorList>
    </citation>
    <scope>NUCLEOTIDE SEQUENCE [LARGE SCALE GENOMIC DNA]</scope>
    <source>
        <strain evidence="4">ATCC 33386 / NCTC 11300</strain>
    </source>
</reference>
<dbReference type="NCBIfam" id="TIGR01451">
    <property type="entry name" value="B_ant_repeat"/>
    <property type="match status" value="10"/>
</dbReference>
<feature type="domain" description="DUF11" evidence="2">
    <location>
        <begin position="1774"/>
        <end position="1887"/>
    </location>
</feature>
<sequence length="4897" mass="500612">MLIKYKMRVLLLIVFIFSFQFLRAEVGVISANELEVILARDDVDAIVLEDNIILTKNIDVTPRNVKIRGNGYDLTRAGYYLNATGTSGSYDITFDGISSGGSSYLLYNSTASSWNVKITGINELSSTGGTIFRETASSSTFTVDTGAVANMSGGGAANGMISNYKNNVIKGEANISTSSSGRGIYTTAADAVLQVTSSGKLTTNSSAGTTYEAVGLSNGGTVDINGQWTASVYGGKAFEGGKATTFNVDGGNVKFSTGVGYSAASVAGAAYEQGSGAAGTINIKNNGTMVIEGKSAYGINSSANSSYDFNVNVERGSTLNAFGVTNGLRTVTITGAVIKLNVKGTAEITSNSGPAIQGGNKTNILVDSGKLTANSATDNAFLTNGYGTDIKAINSGTIDFSSSGTTAASRVIYISDATATNVSNFEILSGSKFIVTHKGAGNGIYMDDTSDTTITVDGSGSEFKVEAPNGSYALYTQKYGTDFYVTNGAKAEFISGRAGSNTFYLSDAGSPSNINILGGASFNVTNNGTGASRGIYTDEGTTIINLDNSELNVNVPNVTGTGYGIYIYNPTTTIKADNKSKININTGGSGSAAALRTGTGNTKITVQGASQIKAMNNSSGGAVLELNSGGEFNVTGADSQANIEITNSSNSSSAVSGTSSGFTINLTNLAEMYISNRSSSNATLNAGGGVVFNDPSAYDVKNLGGGPAIYNATTATALTLVNTDITMWDKSNSPGFSSSSILDVWSDLNANLLRTGSTTVAPGSKGTTSVTMSNIGRITAFEKSAKKATIAGGTSTVIDSKTGTYYPGSTIIYEVTYKNDSNFTVAQAVVVKDKLSEIQTALADGTTGQAFKSWTITASNALGSSGTSNGTTLGTYSDNADLDTIIDIAIGDSVTYKITATAADTAVGNIVNTALIGTADVEPSITYTPQSPSLTTAKADGITGTNTGIYYANGIITYKLTISNASNTGFADNVSVSDQLSAIKTALNDSTNGSAFINWTIKKPVLNGTGTSSTISTDITDTTADLTDTADIAPGGSIEYTITAKVNPKAIGEITNIPVINSASVPEATTKHTYTKLDASKIYKGSAEGYIPGTETTYEIIVTNNGAGTAGGVTVEDMLSNEKTYKLDGTTEIPAYTSWTITSAVSGTVSGNSSGITTDLNDTLTIGPGSSVTYTVKAIVNSEAAGVISNTAKVGGEEIKAADINPVNDKSKVQAVKKLETNLPGNLYNPGQIVEYTIEIENTGTSPVKGYNIQDIKNEQKTKDLLGNEINAFDSWVVTGTIISGEAKNVTLTSESTDLNDTIDLGPGAKVYYSVEVQISPNAADAIINTAKADGQEIKSPVINPEKGLSNIVATKTYTGPAQGYTPGQQVTYELKLGNPGTASAIGVTAVDMLSAETTTDINGTLIPAYTSWTITSQILGVVYGNSTGITTDLNDTLNIGVGGLVVYTITATVNPEAAGKIGNTAKVNGNDITDPSGPKDPENGKDNVTAVKTYTGPSQGYTPGGQVTYELKLTNTGTALATGVTAIDTLSSETTTDINGASVPAYTSWTITSAKTGSVSGNSSGITADLNDTLNMGAGATVTYTITATVNTDAAGKIGNTAKINDTDVTDPSGPKDPEDGKSNVTATKTYTGPSQGYTPGQQVTYELKLTNSGTALAIGVTAIDALSSETTTDINGASIPAYTSWTITSMKTGSVSGNSTGITTDLNDTLNMGAGATVTYTITATVNTDAAGKIGNTAKINDTDVTDPSGPKDPEDGKSNVTAVKTYTGPSQGYTPGGQVTYELKLTNTGTALATGVTAVDTLSSETTTDIDGGSVPAYTSWTITSVKTGSVTGNSTGITTDLNDTLTMAGGSTVTYTITATVNTDAAGKIGNTAKVNGNDITDPSGPKDPEDGKSNVTATKTYTGPSQGYTPGGQVTYELKLTNTGTALATGVTAVDTLSSETTTDINGSSVPAYTSWTITSVKTGSVSGNSSGITTDLNDTLTMAGGSTVIYTITATVNTDAAGKIGNTAKINGTDVTDPSGPKDPEDGKSNVTATKVYTGPSQGYTPGGQVTYELKLTNSGTALALGVTAVDALSSETTTDINGSSVPAYTSWTITSVKTGSVSGNSSGITTDLNDTLTMAGGSTVTYTITATVNTDAAGKIGNTAKINGTDVTDPSGPKDPEDGKSNVTAVKTYTGPSQGYTPGGQVTYELKLTNSGTALATGVTAVDTLSSETTTDIDGGSVPAYTSWTITSVKTGSVSGNSTGITTDLNDTLTMSGGSTVTYTITATVNTNAAGKIGNTAKINDTDVTDPSGPKDPEDGKSNVTAVKTYTGPSQGYTPGGQVTYELKLTNSGTALATGVTAVDALSSETTTDINGSSIPAYTSWTITSVKTGSVSGNSTGITTDLNDTLTMSGGSTVTYTITATVNTDAAGKIGNTAKINGTDVTDPSGPKDPEDGKSNVTATKTYTGPSQGYTPGQQVTYELKLTNSGTALATGVTAVDILSSETTTDINGASVPAYTSWTITSVKTGSVSGNSTGITTDLNDTLTMSGGSTVTYTITATVNTDAAGKIGNTAKINGTDVTDPSGPKDPEDGKSNVTATKTYTGPSQGYTPGQQVTYELKLTNSGTALATGVTAVDTLSSETTTDINGSSVPAYTSWTITSVKTGSVSGNSSGITTDLSDTLNMGAGATVTYTITATVNPDAAGKIGNTAKINDTDITDPSGPKDPEDGKSDVTATKTYTGPSQGYTPGGQVTYELKLTNTGTALATGVTAVDALSSETTTDINGSSIPAYTSWTITSVKTGSVSGNSTGITTDLNDTLTMSGGSTVTYTITATVNTDAAGKIGNTAKVNGNDITDPSGPKDPEDGKSNVTATKTYTGPSQGYTPGQQVTYELKLTNSGTALATGVTAIDILSSETTTDINGTSVPAYTSWTITSVKTGLVSGNSSGITTDLNDTLTMAGGSTVIYTITATVNTDAAGKIGNTAKINGTDVTDPSGPKDPEDGKSNVTATKVYTGPSQGYTPGQQVTYELKLTNTGTALATGVTAVDTLSSETTTDINGSSVPAYTSWTITSVKTGSVSGNSSGITVDLSDTLNMGAGATVTYTITATVNTDAAGKIGNTAKVNGNDITDPSGPKNPEDGKSNVTATKTYTGPSQGYTPGGQVTYELKLTNTGTALATGVTAVDTLSAETTTNINGSSVPAYTSWTITSVKTGSVSGNSSGITADLSDTLNMGAGATVTYTITATVNPAAAGKIGNTAKVNGNNITDPSGPKDPENGKDNVTAVKTYTGPSQGYTPGEQVTYELKLTNSGTALATGVTAVDVLSGETTTNINGASVPAYTSWTITSVKTGSVSGNSNGITTDLNDTLAMSGGSTVTYTITATVNPDAAGKIGNTAKVNGNNITDPSGPKDPEDGKSNVTATKTYTGPSQGYTPGQQVTYELKLTNTGTALATGVTAVDTLSSETTTDIDGGSVPAYTSWTIASSKTGSVSGNSNGITTDLNDTLTMAGGSTVTYTITATVNTDAAGKIGNTAKVNGNNITDPSGPKDPEDGKSNVTAVKTYTGPSQGYTPGGQVTYELKLTNTGTALATGVTAVDTLSSETTTNINGSSVPAYTSWTITSSKTGSVSGNSNGITTDLNDTLIMSGGSTVTYTITATVNPDAAGKIGNTAKVNGNNITDPSGPKDPEDGKSNVTAVKTYTGPSQGYTPGGQVTYELKLTNSGTALATGVTAVDALSSETTTNINGSSVPAYTSWTITSVKTGSVSGNSNGITTDLNDTLIMSGGSTVTYTITATVNTDAAGKIGNTAKVNGNNITDPSGPKDPEDGKSNVTATKTYTGPSQGYTPGQQVSYELKLTNSGTALAIGVTAIDTLSSETTTDINGTSVPAYTSWTITSVKTGSVSGNSSGITADLNDTLNMGAGSTVTYTITATVNTNAAGKIGNTAKVNGNNITDPSGPKDPENNVNNIRINKELVTDLSNGYTPGQTVQYKITVENQGTVLALGYNVKDIRTDQKTTDMNGTAIDTFTSWQIKGTVISGSAAGVTSNTTGDLNDTISLSSGGKVEYLITAVINTNAAGKITNKGVGNGNPVEPSTPPVDPENNKSNISAKKELITDLSNGYTPGQTVQYKIVLENTGTTLVSGYEIKDIRTNQKTTDISGNSIDSFTGWTITGTVTNGTGTGVTPSTTGDLNDTVSLSAGGKIEYMISAVINTDAAGKITNAGLADGNKIEPSTPPAEPVNDKSKVTVKKELVTSLSNGYMPGQTIEYKITLKNTGVSPVNNYSIKDIRADQKTTDLLGNSIDSFTSWTIAGAVTAGTGVGVTPNTTGDLNDILTLSPGAVVEYTVNAVINTNAAGKITNAGLADGNSVEPSTPSVDPATDNSKVTAVKEIITNFENGYTAGERVEYKITVENKGNVIAKGNVVKDIRLDQKTFDFDGNTINAFEGWTVSGKVVSGQAYGVTGTTTSDLNDTINLGPNSKVEYIVSAVIHRDAYNDIINTGFLNGTELKTASIKAKPEAADLTISITASKDIVELGETIEYTVRVYNKGRVARTGLNVKNLLPVGFSYIDETVAYKKDSSKSRTASAAGGRLSASNTGDVIFSTFDLNPKEEIIITYAAKIGTTIQPGKYKTSAIAREDSQEVTGAASATVQVTGNSIANSASIIGKVFEDVNGDGIQNDAGANKIIIKDAVNGSDYVDNTAELIMLDASGKEISRKKVNDNDLIFNGIKIEKMEGKSLNKTLKGVNKVIVRTEIKTPEIQETFMTITTKEGMDLTYNKGIISTLGSKGDVKSGMSSQEFYISKEIKRSGTKYIQEVTIENVGIQEEGIAGAKLRTPTGITVTTDEYGRYHVPDEYVEKERGKNFIIKVDEASLPKGMKVITENPRVKLITQYGLNEFNFGVQSEKRGEE</sequence>
<dbReference type="InterPro" id="IPR006626">
    <property type="entry name" value="PbH1"/>
</dbReference>
<dbReference type="Pfam" id="PF01345">
    <property type="entry name" value="DUF11"/>
    <property type="match status" value="13"/>
</dbReference>
<evidence type="ECO:0000256" key="1">
    <source>
        <dbReference type="SAM" id="MobiDB-lite"/>
    </source>
</evidence>
<feature type="region of interest" description="Disordered" evidence="1">
    <location>
        <begin position="3383"/>
        <end position="3420"/>
    </location>
</feature>
<feature type="compositionally biased region" description="Polar residues" evidence="1">
    <location>
        <begin position="3405"/>
        <end position="3420"/>
    </location>
</feature>